<evidence type="ECO:0008006" key="3">
    <source>
        <dbReference type="Google" id="ProtNLM"/>
    </source>
</evidence>
<protein>
    <recommendedName>
        <fullName evidence="3">Gfo/Idh/MocA-like oxidoreductase N-terminal domain-containing protein</fullName>
    </recommendedName>
</protein>
<dbReference type="AlphaFoldDB" id="A0A9X4QM87"/>
<comment type="caution">
    <text evidence="1">The sequence shown here is derived from an EMBL/GenBank/DDBJ whole genome shotgun (WGS) entry which is preliminary data.</text>
</comment>
<dbReference type="InterPro" id="IPR036291">
    <property type="entry name" value="NAD(P)-bd_dom_sf"/>
</dbReference>
<proteinExistence type="predicted"/>
<organism evidence="1 2">
    <name type="scientific">Cohnella ginsengisoli</name>
    <dbReference type="NCBI Taxonomy" id="425004"/>
    <lineage>
        <taxon>Bacteria</taxon>
        <taxon>Bacillati</taxon>
        <taxon>Bacillota</taxon>
        <taxon>Bacilli</taxon>
        <taxon>Bacillales</taxon>
        <taxon>Paenibacillaceae</taxon>
        <taxon>Cohnella</taxon>
    </lineage>
</organism>
<reference evidence="1 2" key="1">
    <citation type="submission" date="2022-10" db="EMBL/GenBank/DDBJ databases">
        <title>Comparative genomic analysis of Cohnella hashimotonis sp. nov., isolated from the International Space Station.</title>
        <authorList>
            <person name="Simpson A."/>
            <person name="Venkateswaran K."/>
        </authorList>
    </citation>
    <scope>NUCLEOTIDE SEQUENCE [LARGE SCALE GENOMIC DNA]</scope>
    <source>
        <strain evidence="1 2">DSM 18997</strain>
    </source>
</reference>
<dbReference type="Gene3D" id="3.40.50.720">
    <property type="entry name" value="NAD(P)-binding Rossmann-like Domain"/>
    <property type="match status" value="1"/>
</dbReference>
<dbReference type="Proteomes" id="UP001153387">
    <property type="component" value="Unassembled WGS sequence"/>
</dbReference>
<evidence type="ECO:0000313" key="2">
    <source>
        <dbReference type="Proteomes" id="UP001153387"/>
    </source>
</evidence>
<sequence>MKKLKVGMIGLGEIAQIIHLPILQSMPDRFELVALCDVSPGLLALMGKSTGLNICTPALRRCSTASTWTPCSC</sequence>
<name>A0A9X4QM87_9BACL</name>
<dbReference type="RefSeq" id="WP_277564700.1">
    <property type="nucleotide sequence ID" value="NZ_JAPDHZ010000002.1"/>
</dbReference>
<evidence type="ECO:0000313" key="1">
    <source>
        <dbReference type="EMBL" id="MDG0790912.1"/>
    </source>
</evidence>
<dbReference type="EMBL" id="JAPDHZ010000002">
    <property type="protein sequence ID" value="MDG0790912.1"/>
    <property type="molecule type" value="Genomic_DNA"/>
</dbReference>
<dbReference type="SUPFAM" id="SSF51735">
    <property type="entry name" value="NAD(P)-binding Rossmann-fold domains"/>
    <property type="match status" value="1"/>
</dbReference>
<accession>A0A9X4QM87</accession>
<keyword evidence="2" id="KW-1185">Reference proteome</keyword>
<gene>
    <name evidence="1" type="ORF">OMP38_08565</name>
</gene>